<keyword evidence="7" id="KW-1185">Reference proteome</keyword>
<evidence type="ECO:0000313" key="7">
    <source>
        <dbReference type="Proteomes" id="UP001064933"/>
    </source>
</evidence>
<evidence type="ECO:0000256" key="4">
    <source>
        <dbReference type="ARBA" id="ARBA00023136"/>
    </source>
</evidence>
<organism evidence="6 7">
    <name type="scientific">Roseateles amylovorans</name>
    <dbReference type="NCBI Taxonomy" id="2978473"/>
    <lineage>
        <taxon>Bacteria</taxon>
        <taxon>Pseudomonadati</taxon>
        <taxon>Pseudomonadota</taxon>
        <taxon>Betaproteobacteria</taxon>
        <taxon>Burkholderiales</taxon>
        <taxon>Sphaerotilaceae</taxon>
        <taxon>Roseateles</taxon>
    </lineage>
</organism>
<keyword evidence="3 5" id="KW-1133">Transmembrane helix</keyword>
<evidence type="ECO:0000256" key="5">
    <source>
        <dbReference type="SAM" id="Phobius"/>
    </source>
</evidence>
<keyword evidence="4 5" id="KW-0472">Membrane</keyword>
<evidence type="ECO:0000256" key="3">
    <source>
        <dbReference type="ARBA" id="ARBA00022989"/>
    </source>
</evidence>
<evidence type="ECO:0000313" key="6">
    <source>
        <dbReference type="EMBL" id="UXH76043.1"/>
    </source>
</evidence>
<feature type="transmembrane region" description="Helical" evidence="5">
    <location>
        <begin position="127"/>
        <end position="146"/>
    </location>
</feature>
<comment type="subcellular location">
    <subcellularLocation>
        <location evidence="1">Membrane</location>
        <topology evidence="1">Multi-pass membrane protein</topology>
    </subcellularLocation>
</comment>
<dbReference type="Pfam" id="PF03006">
    <property type="entry name" value="HlyIII"/>
    <property type="match status" value="1"/>
</dbReference>
<feature type="transmembrane region" description="Helical" evidence="5">
    <location>
        <begin position="152"/>
        <end position="171"/>
    </location>
</feature>
<dbReference type="InterPro" id="IPR004254">
    <property type="entry name" value="AdipoR/HlyIII-related"/>
</dbReference>
<proteinExistence type="predicted"/>
<dbReference type="PANTHER" id="PTHR20855">
    <property type="entry name" value="ADIPOR/PROGESTIN RECEPTOR-RELATED"/>
    <property type="match status" value="1"/>
</dbReference>
<feature type="transmembrane region" description="Helical" evidence="5">
    <location>
        <begin position="183"/>
        <end position="203"/>
    </location>
</feature>
<feature type="transmembrane region" description="Helical" evidence="5">
    <location>
        <begin position="7"/>
        <end position="28"/>
    </location>
</feature>
<reference evidence="6" key="1">
    <citation type="submission" date="2022-10" db="EMBL/GenBank/DDBJ databases">
        <title>Characterization and whole genome sequencing of a new Roseateles species, isolated from fresh water.</title>
        <authorList>
            <person name="Guliayeva D.Y."/>
            <person name="Akhremchuk A.E."/>
            <person name="Sikolenko M.A."/>
            <person name="Valentovich L.N."/>
            <person name="Sidarenka A.V."/>
        </authorList>
    </citation>
    <scope>NUCLEOTIDE SEQUENCE</scope>
    <source>
        <strain evidence="6">BIM B-1768</strain>
    </source>
</reference>
<dbReference type="PANTHER" id="PTHR20855:SF3">
    <property type="entry name" value="LD03007P"/>
    <property type="match status" value="1"/>
</dbReference>
<dbReference type="Proteomes" id="UP001064933">
    <property type="component" value="Chromosome"/>
</dbReference>
<accession>A0ABY6ASZ3</accession>
<keyword evidence="2 5" id="KW-0812">Transmembrane</keyword>
<evidence type="ECO:0000256" key="2">
    <source>
        <dbReference type="ARBA" id="ARBA00022692"/>
    </source>
</evidence>
<dbReference type="EMBL" id="CP104562">
    <property type="protein sequence ID" value="UXH76043.1"/>
    <property type="molecule type" value="Genomic_DNA"/>
</dbReference>
<feature type="transmembrane region" description="Helical" evidence="5">
    <location>
        <begin position="40"/>
        <end position="61"/>
    </location>
</feature>
<sequence>MHRGERLNAATHLLGLLLAIPAGIWLLLQTWPTGSPLKRMVALVFVLSVVGLYAASTMCHSTRGPRQAWWARLDHAGIFVLIAGTVTPFALLTVGGGFGWCVTIAAWGMAFLGVRQMLRASEGEPPLKLYLGFGWCAAIAAIPAMWSLPWQGALLLGAGILIYTAGTFFYLNRPGYRHGHGVWHLFVLAGTMSHFWAVAGYAVCVEQGAEVAAQRAPVVGAVSRPATNTALKVARSAEGHPATLFGKGHAR</sequence>
<dbReference type="RefSeq" id="WP_261755773.1">
    <property type="nucleotide sequence ID" value="NZ_CP104562.2"/>
</dbReference>
<evidence type="ECO:0000256" key="1">
    <source>
        <dbReference type="ARBA" id="ARBA00004141"/>
    </source>
</evidence>
<feature type="transmembrane region" description="Helical" evidence="5">
    <location>
        <begin position="73"/>
        <end position="91"/>
    </location>
</feature>
<name>A0ABY6ASZ3_9BURK</name>
<gene>
    <name evidence="6" type="ORF">N4261_13250</name>
</gene>
<protein>
    <submittedName>
        <fullName evidence="6">Hemolysin III family protein</fullName>
    </submittedName>
</protein>